<feature type="compositionally biased region" description="Basic and acidic residues" evidence="1">
    <location>
        <begin position="191"/>
        <end position="204"/>
    </location>
</feature>
<evidence type="ECO:0000256" key="1">
    <source>
        <dbReference type="SAM" id="MobiDB-lite"/>
    </source>
</evidence>
<organism evidence="2 3">
    <name type="scientific">Adiantum capillus-veneris</name>
    <name type="common">Maidenhair fern</name>
    <dbReference type="NCBI Taxonomy" id="13818"/>
    <lineage>
        <taxon>Eukaryota</taxon>
        <taxon>Viridiplantae</taxon>
        <taxon>Streptophyta</taxon>
        <taxon>Embryophyta</taxon>
        <taxon>Tracheophyta</taxon>
        <taxon>Polypodiopsida</taxon>
        <taxon>Polypodiidae</taxon>
        <taxon>Polypodiales</taxon>
        <taxon>Pteridineae</taxon>
        <taxon>Pteridaceae</taxon>
        <taxon>Vittarioideae</taxon>
        <taxon>Adiantum</taxon>
    </lineage>
</organism>
<evidence type="ECO:0000313" key="2">
    <source>
        <dbReference type="EMBL" id="KAI5079813.1"/>
    </source>
</evidence>
<name>A0A9D4V524_ADICA</name>
<gene>
    <name evidence="2" type="ORF">GOP47_0005292</name>
</gene>
<protein>
    <submittedName>
        <fullName evidence="2">Uncharacterized protein</fullName>
    </submittedName>
</protein>
<reference evidence="2 3" key="1">
    <citation type="submission" date="2021-01" db="EMBL/GenBank/DDBJ databases">
        <title>Adiantum capillus-veneris genome.</title>
        <authorList>
            <person name="Fang Y."/>
            <person name="Liao Q."/>
        </authorList>
    </citation>
    <scope>NUCLEOTIDE SEQUENCE [LARGE SCALE GENOMIC DNA]</scope>
    <source>
        <strain evidence="2">H3</strain>
        <tissue evidence="2">Leaf</tissue>
    </source>
</reference>
<dbReference type="AlphaFoldDB" id="A0A9D4V524"/>
<sequence>MRKLALAKHAWRKFSDYMRYDFKEIVFPSAMPDPPGTVQETPKLPWRDYLLILRVGTRVYIKSFKNPDFDIDEEFDLVLNSGKARPKKEKKAGPVQPSTIEDLAVAARAGSEHIRPALHRVYMTKVSAYKDALKNFVEGYQEGLTEVLNPKSMSELRTSDSTSDAKSDSPGIKTTEMKAEAKETEVSLDIRTQRSHIDGSETKTEINTSNGKKDTGMQEGKPGAKLQ</sequence>
<feature type="compositionally biased region" description="Basic and acidic residues" evidence="1">
    <location>
        <begin position="175"/>
        <end position="185"/>
    </location>
</feature>
<feature type="region of interest" description="Disordered" evidence="1">
    <location>
        <begin position="151"/>
        <end position="227"/>
    </location>
</feature>
<dbReference type="PANTHER" id="PTHR36064">
    <property type="entry name" value="EMBRYO DEFECTIVE 2735"/>
    <property type="match status" value="1"/>
</dbReference>
<accession>A0A9D4V524</accession>
<evidence type="ECO:0000313" key="3">
    <source>
        <dbReference type="Proteomes" id="UP000886520"/>
    </source>
</evidence>
<dbReference type="OrthoDB" id="514706at2759"/>
<keyword evidence="3" id="KW-1185">Reference proteome</keyword>
<dbReference type="EMBL" id="JABFUD020000005">
    <property type="protein sequence ID" value="KAI5079813.1"/>
    <property type="molecule type" value="Genomic_DNA"/>
</dbReference>
<proteinExistence type="predicted"/>
<dbReference type="Proteomes" id="UP000886520">
    <property type="component" value="Chromosome 5"/>
</dbReference>
<comment type="caution">
    <text evidence="2">The sequence shown here is derived from an EMBL/GenBank/DDBJ whole genome shotgun (WGS) entry which is preliminary data.</text>
</comment>